<evidence type="ECO:0000256" key="3">
    <source>
        <dbReference type="ARBA" id="ARBA00023125"/>
    </source>
</evidence>
<dbReference type="SUPFAM" id="SSF46785">
    <property type="entry name" value="Winged helix' DNA-binding domain"/>
    <property type="match status" value="1"/>
</dbReference>
<dbReference type="InterPro" id="IPR000847">
    <property type="entry name" value="LysR_HTH_N"/>
</dbReference>
<organism evidence="6 7">
    <name type="scientific">Paraburkholderia translucens</name>
    <dbReference type="NCBI Taxonomy" id="2886945"/>
    <lineage>
        <taxon>Bacteria</taxon>
        <taxon>Pseudomonadati</taxon>
        <taxon>Pseudomonadota</taxon>
        <taxon>Betaproteobacteria</taxon>
        <taxon>Burkholderiales</taxon>
        <taxon>Burkholderiaceae</taxon>
        <taxon>Paraburkholderia</taxon>
    </lineage>
</organism>
<dbReference type="PROSITE" id="PS50931">
    <property type="entry name" value="HTH_LYSR"/>
    <property type="match status" value="1"/>
</dbReference>
<comment type="caution">
    <text evidence="6">The sequence shown here is derived from an EMBL/GenBank/DDBJ whole genome shotgun (WGS) entry which is preliminary data.</text>
</comment>
<dbReference type="InterPro" id="IPR058163">
    <property type="entry name" value="LysR-type_TF_proteobact-type"/>
</dbReference>
<dbReference type="PANTHER" id="PTHR30537">
    <property type="entry name" value="HTH-TYPE TRANSCRIPTIONAL REGULATOR"/>
    <property type="match status" value="1"/>
</dbReference>
<reference evidence="6 7" key="1">
    <citation type="submission" date="2021-11" db="EMBL/GenBank/DDBJ databases">
        <authorList>
            <person name="Oh E.-T."/>
            <person name="Kim S.-B."/>
        </authorList>
    </citation>
    <scope>NUCLEOTIDE SEQUENCE [LARGE SCALE GENOMIC DNA]</scope>
    <source>
        <strain evidence="6 7">MMS20-SJTN17</strain>
    </source>
</reference>
<dbReference type="Pfam" id="PF00126">
    <property type="entry name" value="HTH_1"/>
    <property type="match status" value="1"/>
</dbReference>
<dbReference type="CDD" id="cd08422">
    <property type="entry name" value="PBP2_CrgA_like"/>
    <property type="match status" value="1"/>
</dbReference>
<dbReference type="RefSeq" id="WP_230563463.1">
    <property type="nucleotide sequence ID" value="NZ_JAJITC010000013.1"/>
</dbReference>
<keyword evidence="7" id="KW-1185">Reference proteome</keyword>
<evidence type="ECO:0000256" key="1">
    <source>
        <dbReference type="ARBA" id="ARBA00009437"/>
    </source>
</evidence>
<dbReference type="EMBL" id="JAJITC010000013">
    <property type="protein sequence ID" value="MCC8404651.1"/>
    <property type="molecule type" value="Genomic_DNA"/>
</dbReference>
<gene>
    <name evidence="6" type="ORF">LJ655_22690</name>
</gene>
<dbReference type="SUPFAM" id="SSF53850">
    <property type="entry name" value="Periplasmic binding protein-like II"/>
    <property type="match status" value="1"/>
</dbReference>
<protein>
    <submittedName>
        <fullName evidence="6">LysR family transcriptional regulator</fullName>
    </submittedName>
</protein>
<proteinExistence type="inferred from homology"/>
<name>A0ABS8KIQ0_9BURK</name>
<dbReference type="InterPro" id="IPR036388">
    <property type="entry name" value="WH-like_DNA-bd_sf"/>
</dbReference>
<feature type="domain" description="HTH lysR-type" evidence="5">
    <location>
        <begin position="1"/>
        <end position="59"/>
    </location>
</feature>
<evidence type="ECO:0000256" key="2">
    <source>
        <dbReference type="ARBA" id="ARBA00023015"/>
    </source>
</evidence>
<comment type="similarity">
    <text evidence="1">Belongs to the LysR transcriptional regulatory family.</text>
</comment>
<evidence type="ECO:0000313" key="7">
    <source>
        <dbReference type="Proteomes" id="UP001430614"/>
    </source>
</evidence>
<dbReference type="InterPro" id="IPR005119">
    <property type="entry name" value="LysR_subst-bd"/>
</dbReference>
<sequence length="325" mass="36503">MEELYLLRAFVAAAHYRSFTKAAEALGVSTGSVSKAISKLEDNVQARLLHRTTRSVALTEPAQSYYLSCRRLLDELDEANRRMRREGDVDSGNLRLAVHPLVVGHLFSALLAQYREFAPNINLMVSVREGPVNLYEGKYDVAIQLAALVEQAAVIRRTLLTTPRIMVATPRYLELHGMPKCPADLSQHLLLLPSHQRQRHSDWVELIENGESARVKPFSSIDGNDVLLRTSAHASVGIAALPEFMIREDIGTGQLVHVLPNCGTPDGDLELCLFYPYRDLLPMRLRSFVDFCTAFFRDNESRRRRPVHTAIPDRVSKNAPLHATL</sequence>
<dbReference type="InterPro" id="IPR036390">
    <property type="entry name" value="WH_DNA-bd_sf"/>
</dbReference>
<evidence type="ECO:0000256" key="4">
    <source>
        <dbReference type="ARBA" id="ARBA00023163"/>
    </source>
</evidence>
<keyword evidence="3" id="KW-0238">DNA-binding</keyword>
<evidence type="ECO:0000313" key="6">
    <source>
        <dbReference type="EMBL" id="MCC8404651.1"/>
    </source>
</evidence>
<evidence type="ECO:0000259" key="5">
    <source>
        <dbReference type="PROSITE" id="PS50931"/>
    </source>
</evidence>
<dbReference type="Pfam" id="PF03466">
    <property type="entry name" value="LysR_substrate"/>
    <property type="match status" value="1"/>
</dbReference>
<dbReference type="Gene3D" id="1.10.10.10">
    <property type="entry name" value="Winged helix-like DNA-binding domain superfamily/Winged helix DNA-binding domain"/>
    <property type="match status" value="1"/>
</dbReference>
<dbReference type="Proteomes" id="UP001430614">
    <property type="component" value="Unassembled WGS sequence"/>
</dbReference>
<keyword evidence="2" id="KW-0805">Transcription regulation</keyword>
<accession>A0ABS8KIQ0</accession>
<keyword evidence="4" id="KW-0804">Transcription</keyword>
<dbReference type="Gene3D" id="3.40.190.290">
    <property type="match status" value="1"/>
</dbReference>
<dbReference type="PANTHER" id="PTHR30537:SF5">
    <property type="entry name" value="HTH-TYPE TRANSCRIPTIONAL ACTIVATOR TTDR-RELATED"/>
    <property type="match status" value="1"/>
</dbReference>